<dbReference type="AlphaFoldDB" id="A0AAV7C9F8"/>
<protein>
    <submittedName>
        <fullName evidence="1">Uncharacterized protein</fullName>
    </submittedName>
</protein>
<dbReference type="EMBL" id="WNYA01000003">
    <property type="protein sequence ID" value="KAG8581591.1"/>
    <property type="molecule type" value="Genomic_DNA"/>
</dbReference>
<proteinExistence type="predicted"/>
<accession>A0AAV7C9F8</accession>
<keyword evidence="2" id="KW-1185">Reference proteome</keyword>
<gene>
    <name evidence="1" type="ORF">GDO81_007729</name>
</gene>
<dbReference type="Proteomes" id="UP000824782">
    <property type="component" value="Unassembled WGS sequence"/>
</dbReference>
<sequence>MVEQPLYPFRHQGPVTVATLYPHSCILTNALSLNLCPRSQLYQFCYIPFTLWSPPNCPALPCLSFSRPPHSASL</sequence>
<name>A0AAV7C9F8_ENGPU</name>
<comment type="caution">
    <text evidence="1">The sequence shown here is derived from an EMBL/GenBank/DDBJ whole genome shotgun (WGS) entry which is preliminary data.</text>
</comment>
<evidence type="ECO:0000313" key="1">
    <source>
        <dbReference type="EMBL" id="KAG8581591.1"/>
    </source>
</evidence>
<reference evidence="1" key="1">
    <citation type="thesis" date="2020" institute="ProQuest LLC" country="789 East Eisenhower Parkway, Ann Arbor, MI, USA">
        <title>Comparative Genomics and Chromosome Evolution.</title>
        <authorList>
            <person name="Mudd A.B."/>
        </authorList>
    </citation>
    <scope>NUCLEOTIDE SEQUENCE</scope>
    <source>
        <strain evidence="1">237g6f4</strain>
        <tissue evidence="1">Blood</tissue>
    </source>
</reference>
<evidence type="ECO:0000313" key="2">
    <source>
        <dbReference type="Proteomes" id="UP000824782"/>
    </source>
</evidence>
<organism evidence="1 2">
    <name type="scientific">Engystomops pustulosus</name>
    <name type="common">Tungara frog</name>
    <name type="synonym">Physalaemus pustulosus</name>
    <dbReference type="NCBI Taxonomy" id="76066"/>
    <lineage>
        <taxon>Eukaryota</taxon>
        <taxon>Metazoa</taxon>
        <taxon>Chordata</taxon>
        <taxon>Craniata</taxon>
        <taxon>Vertebrata</taxon>
        <taxon>Euteleostomi</taxon>
        <taxon>Amphibia</taxon>
        <taxon>Batrachia</taxon>
        <taxon>Anura</taxon>
        <taxon>Neobatrachia</taxon>
        <taxon>Hyloidea</taxon>
        <taxon>Leptodactylidae</taxon>
        <taxon>Leiuperinae</taxon>
        <taxon>Engystomops</taxon>
    </lineage>
</organism>